<dbReference type="SMART" id="SM00234">
    <property type="entry name" value="START"/>
    <property type="match status" value="1"/>
</dbReference>
<feature type="compositionally biased region" description="Pro residues" evidence="3">
    <location>
        <begin position="252"/>
        <end position="262"/>
    </location>
</feature>
<evidence type="ECO:0000256" key="1">
    <source>
        <dbReference type="ARBA" id="ARBA00022468"/>
    </source>
</evidence>
<dbReference type="AlphaFoldDB" id="A0A6A4WUD5"/>
<feature type="domain" description="Rho-GAP" evidence="4">
    <location>
        <begin position="407"/>
        <end position="612"/>
    </location>
</feature>
<dbReference type="Gene3D" id="1.10.555.10">
    <property type="entry name" value="Rho GTPase activation protein"/>
    <property type="match status" value="1"/>
</dbReference>
<dbReference type="GO" id="GO:0007165">
    <property type="term" value="P:signal transduction"/>
    <property type="evidence" value="ECO:0007669"/>
    <property type="project" value="InterPro"/>
</dbReference>
<evidence type="ECO:0000256" key="2">
    <source>
        <dbReference type="ARBA" id="ARBA00022553"/>
    </source>
</evidence>
<dbReference type="OrthoDB" id="6404674at2759"/>
<dbReference type="PROSITE" id="PS50238">
    <property type="entry name" value="RHOGAP"/>
    <property type="match status" value="1"/>
</dbReference>
<keyword evidence="7" id="KW-1185">Reference proteome</keyword>
<keyword evidence="1" id="KW-0343">GTPase activation</keyword>
<dbReference type="GO" id="GO:0030036">
    <property type="term" value="P:actin cytoskeleton organization"/>
    <property type="evidence" value="ECO:0007669"/>
    <property type="project" value="TreeGrafter"/>
</dbReference>
<dbReference type="SUPFAM" id="SSF47769">
    <property type="entry name" value="SAM/Pointed domain"/>
    <property type="match status" value="1"/>
</dbReference>
<dbReference type="PROSITE" id="PS50848">
    <property type="entry name" value="START"/>
    <property type="match status" value="1"/>
</dbReference>
<protein>
    <submittedName>
        <fullName evidence="6">StAR-related lipid transfer protein 13</fullName>
    </submittedName>
</protein>
<dbReference type="SUPFAM" id="SSF55961">
    <property type="entry name" value="Bet v1-like"/>
    <property type="match status" value="1"/>
</dbReference>
<dbReference type="Gene3D" id="3.30.530.20">
    <property type="match status" value="1"/>
</dbReference>
<dbReference type="SMART" id="SM00324">
    <property type="entry name" value="RhoGAP"/>
    <property type="match status" value="1"/>
</dbReference>
<feature type="region of interest" description="Disordered" evidence="3">
    <location>
        <begin position="107"/>
        <end position="270"/>
    </location>
</feature>
<dbReference type="PANTHER" id="PTHR12659">
    <property type="entry name" value="RHO-TYPE GTPASE ACTIVATING PROTEIN"/>
    <property type="match status" value="1"/>
</dbReference>
<gene>
    <name evidence="6" type="primary">STARD13</name>
    <name evidence="6" type="ORF">FJT64_018533</name>
</gene>
<evidence type="ECO:0000259" key="5">
    <source>
        <dbReference type="PROSITE" id="PS50848"/>
    </source>
</evidence>
<dbReference type="GO" id="GO:0035023">
    <property type="term" value="P:regulation of Rho protein signal transduction"/>
    <property type="evidence" value="ECO:0007669"/>
    <property type="project" value="TreeGrafter"/>
</dbReference>
<dbReference type="InterPro" id="IPR008936">
    <property type="entry name" value="Rho_GTPase_activation_prot"/>
</dbReference>
<feature type="compositionally biased region" description="Basic and acidic residues" evidence="3">
    <location>
        <begin position="155"/>
        <end position="176"/>
    </location>
</feature>
<dbReference type="InterPro" id="IPR013761">
    <property type="entry name" value="SAM/pointed_sf"/>
</dbReference>
<reference evidence="6 7" key="1">
    <citation type="submission" date="2019-07" db="EMBL/GenBank/DDBJ databases">
        <title>Draft genome assembly of a fouling barnacle, Amphibalanus amphitrite (Darwin, 1854): The first reference genome for Thecostraca.</title>
        <authorList>
            <person name="Kim W."/>
        </authorList>
    </citation>
    <scope>NUCLEOTIDE SEQUENCE [LARGE SCALE GENOMIC DNA]</scope>
    <source>
        <strain evidence="6">SNU_AA5</strain>
        <tissue evidence="6">Soma without cirri and trophi</tissue>
    </source>
</reference>
<dbReference type="GO" id="GO:0005096">
    <property type="term" value="F:GTPase activator activity"/>
    <property type="evidence" value="ECO:0007669"/>
    <property type="project" value="UniProtKB-KW"/>
</dbReference>
<dbReference type="Gene3D" id="1.10.287.2070">
    <property type="match status" value="1"/>
</dbReference>
<dbReference type="InterPro" id="IPR002913">
    <property type="entry name" value="START_lipid-bd_dom"/>
</dbReference>
<feature type="domain" description="START" evidence="5">
    <location>
        <begin position="658"/>
        <end position="825"/>
    </location>
</feature>
<name>A0A6A4WUD5_AMPAM</name>
<evidence type="ECO:0000313" key="7">
    <source>
        <dbReference type="Proteomes" id="UP000440578"/>
    </source>
</evidence>
<evidence type="ECO:0000313" key="6">
    <source>
        <dbReference type="EMBL" id="KAF0310435.1"/>
    </source>
</evidence>
<dbReference type="Pfam" id="PF01852">
    <property type="entry name" value="START"/>
    <property type="match status" value="1"/>
</dbReference>
<dbReference type="InterPro" id="IPR023393">
    <property type="entry name" value="START-like_dom_sf"/>
</dbReference>
<evidence type="ECO:0000256" key="3">
    <source>
        <dbReference type="SAM" id="MobiDB-lite"/>
    </source>
</evidence>
<accession>A0A6A4WUD5</accession>
<feature type="compositionally biased region" description="Low complexity" evidence="3">
    <location>
        <begin position="136"/>
        <end position="149"/>
    </location>
</feature>
<dbReference type="Proteomes" id="UP000440578">
    <property type="component" value="Unassembled WGS sequence"/>
</dbReference>
<feature type="compositionally biased region" description="Basic and acidic residues" evidence="3">
    <location>
        <begin position="235"/>
        <end position="250"/>
    </location>
</feature>
<dbReference type="PANTHER" id="PTHR12659:SF7">
    <property type="entry name" value="CROSSVEINLESS C, ISOFORM C"/>
    <property type="match status" value="1"/>
</dbReference>
<sequence length="855" mass="94828">MGLWCGPTRWSPANGDVELCLPGLGVPVRRLDAPPSLLAALECRCPIDLRSVQSDHPSLDLDSRHALFKRINTVNRATNMKLEGVVRRVSITDLWVRRVTTMSRAPSVRTGRTCATRSAGGVTRRCRRRRPPPALPCASSNSTLNSDSSVGGTVPERRSGRERLQDGILRRMESLRARRKRAQKAPRDDSSSYFSASDASGSPRTARPARDDSGALSDGEHSPPLFRALATPGKPAKDANSKLKRKESMERPLPPQCPPPQTPDRHRVSTYDNTPIVVYNRVYVDDDAPGTPPSPGVRDARANSSPQIQTVEAARPLGTNVVRWHSFHRSGSGLLTTRPAPAPICPTHISRLSSGQIALLKKHALLRITATMERHCPSKSSNWNWDIPKFMRKFRVPDYRDRRVFGVPLTVTARRSGHPLPPTIVAAMDYLRKNALDQVGLFRKSGVRSRIQKVREMCEAADGDEPLPFDDHQAYDVADMIKQYFRELPEVLLTHKISEILIAIYQYVPSGLRLEATKCALLLMPDESRLALQTLLAFLSDVAAASYVNQMTAHNLSVCLAPSVFSVTSQRSASASPRRTRRAGVPDQRELNENRAAHECLAALIRQSEALFCLPEDLLSGCRFSYLDVSQPVALPALGTEEQPGSWRAYTDACCAALLREARDRPRGWVTVAADDPGLDLAYRKVGDGHQLRLWRAGVELEAPPAEVLHRLLRQRHAYDLRLVKWRVVERLAADAEVFQYAVSAVEPLPVTEYCVLRAWRSDLPRGACAVVETSVEHPDSLVQPGGRRGVVLASRYLIEPCGAGKSRVTHFSRADHRGCSPEWYNKVYGHLCGLQLTSLRESFRHVAEGPESQV</sequence>
<dbReference type="FunFam" id="3.30.530.20:FF:000009">
    <property type="entry name" value="StAR related lipid transfer domain containing 13"/>
    <property type="match status" value="1"/>
</dbReference>
<dbReference type="EMBL" id="VIIS01000309">
    <property type="protein sequence ID" value="KAF0310435.1"/>
    <property type="molecule type" value="Genomic_DNA"/>
</dbReference>
<dbReference type="Pfam" id="PF00620">
    <property type="entry name" value="RhoGAP"/>
    <property type="match status" value="1"/>
</dbReference>
<evidence type="ECO:0000259" key="4">
    <source>
        <dbReference type="PROSITE" id="PS50238"/>
    </source>
</evidence>
<dbReference type="SUPFAM" id="SSF48350">
    <property type="entry name" value="GTPase activation domain, GAP"/>
    <property type="match status" value="1"/>
</dbReference>
<keyword evidence="2" id="KW-0597">Phosphoprotein</keyword>
<feature type="compositionally biased region" description="Basic and acidic residues" evidence="3">
    <location>
        <begin position="208"/>
        <end position="221"/>
    </location>
</feature>
<organism evidence="6 7">
    <name type="scientific">Amphibalanus amphitrite</name>
    <name type="common">Striped barnacle</name>
    <name type="synonym">Balanus amphitrite</name>
    <dbReference type="NCBI Taxonomy" id="1232801"/>
    <lineage>
        <taxon>Eukaryota</taxon>
        <taxon>Metazoa</taxon>
        <taxon>Ecdysozoa</taxon>
        <taxon>Arthropoda</taxon>
        <taxon>Crustacea</taxon>
        <taxon>Multicrustacea</taxon>
        <taxon>Cirripedia</taxon>
        <taxon>Thoracica</taxon>
        <taxon>Thoracicalcarea</taxon>
        <taxon>Balanomorpha</taxon>
        <taxon>Balanoidea</taxon>
        <taxon>Balanidae</taxon>
        <taxon>Amphibalaninae</taxon>
        <taxon>Amphibalanus</taxon>
    </lineage>
</organism>
<feature type="compositionally biased region" description="Low complexity" evidence="3">
    <location>
        <begin position="191"/>
        <end position="202"/>
    </location>
</feature>
<dbReference type="GO" id="GO:0008289">
    <property type="term" value="F:lipid binding"/>
    <property type="evidence" value="ECO:0007669"/>
    <property type="project" value="InterPro"/>
</dbReference>
<dbReference type="InterPro" id="IPR000198">
    <property type="entry name" value="RhoGAP_dom"/>
</dbReference>
<proteinExistence type="predicted"/>
<comment type="caution">
    <text evidence="6">The sequence shown here is derived from an EMBL/GenBank/DDBJ whole genome shotgun (WGS) entry which is preliminary data.</text>
</comment>